<accession>A0A367YUR4</accession>
<evidence type="ECO:0000259" key="4">
    <source>
        <dbReference type="PROSITE" id="PS50977"/>
    </source>
</evidence>
<dbReference type="PRINTS" id="PR00455">
    <property type="entry name" value="HTHTETR"/>
</dbReference>
<evidence type="ECO:0000256" key="2">
    <source>
        <dbReference type="PROSITE-ProRule" id="PRU00335"/>
    </source>
</evidence>
<dbReference type="InterPro" id="IPR009057">
    <property type="entry name" value="Homeodomain-like_sf"/>
</dbReference>
<feature type="DNA-binding region" description="H-T-H motif" evidence="2">
    <location>
        <begin position="48"/>
        <end position="67"/>
    </location>
</feature>
<dbReference type="Pfam" id="PF00440">
    <property type="entry name" value="TetR_N"/>
    <property type="match status" value="1"/>
</dbReference>
<evidence type="ECO:0000256" key="3">
    <source>
        <dbReference type="SAM" id="MobiDB-lite"/>
    </source>
</evidence>
<dbReference type="RefSeq" id="WP_114127388.1">
    <property type="nucleotide sequence ID" value="NZ_QOUI01000009.1"/>
</dbReference>
<keyword evidence="1 2" id="KW-0238">DNA-binding</keyword>
<keyword evidence="6" id="KW-1185">Reference proteome</keyword>
<evidence type="ECO:0000313" key="5">
    <source>
        <dbReference type="EMBL" id="RCK68762.1"/>
    </source>
</evidence>
<dbReference type="PANTHER" id="PTHR30055:SF241">
    <property type="entry name" value="TRANSCRIPTIONAL REGULATORY PROTEIN"/>
    <property type="match status" value="1"/>
</dbReference>
<sequence length="226" mass="24703">MALTPTEGTSTATTRGDGAPTARRERTRLRLLDAAVQVFAERGVNGASVEEICERAGFTRGAFYSNFTSKEDLCLAVIRRRHEEHAAAAEQTISQVSVGDLSMDELIEQGVELFVRAQDTDPAAVVAAAELRLHAVRTPELRADYTELEDQQKATFARLLSAGLEVKGLPLRLEPGQLGLLGAVFESTLLEGVLHGTDVRDTLKERMMAALRGLLVDARRQHLPER</sequence>
<feature type="domain" description="HTH tetR-type" evidence="4">
    <location>
        <begin position="25"/>
        <end position="85"/>
    </location>
</feature>
<feature type="compositionally biased region" description="Polar residues" evidence="3">
    <location>
        <begin position="1"/>
        <end position="14"/>
    </location>
</feature>
<organism evidence="5 6">
    <name type="scientific">Desertihabitans brevis</name>
    <dbReference type="NCBI Taxonomy" id="2268447"/>
    <lineage>
        <taxon>Bacteria</taxon>
        <taxon>Bacillati</taxon>
        <taxon>Actinomycetota</taxon>
        <taxon>Actinomycetes</taxon>
        <taxon>Propionibacteriales</taxon>
        <taxon>Propionibacteriaceae</taxon>
        <taxon>Desertihabitans</taxon>
    </lineage>
</organism>
<proteinExistence type="predicted"/>
<dbReference type="GO" id="GO:0003700">
    <property type="term" value="F:DNA-binding transcription factor activity"/>
    <property type="evidence" value="ECO:0007669"/>
    <property type="project" value="TreeGrafter"/>
</dbReference>
<comment type="caution">
    <text evidence="5">The sequence shown here is derived from an EMBL/GenBank/DDBJ whole genome shotgun (WGS) entry which is preliminary data.</text>
</comment>
<dbReference type="GO" id="GO:0000976">
    <property type="term" value="F:transcription cis-regulatory region binding"/>
    <property type="evidence" value="ECO:0007669"/>
    <property type="project" value="TreeGrafter"/>
</dbReference>
<dbReference type="InterPro" id="IPR050109">
    <property type="entry name" value="HTH-type_TetR-like_transc_reg"/>
</dbReference>
<protein>
    <submittedName>
        <fullName evidence="5">TetR/AcrR family transcriptional regulator</fullName>
    </submittedName>
</protein>
<reference evidence="5 6" key="1">
    <citation type="submission" date="2018-07" db="EMBL/GenBank/DDBJ databases">
        <title>Desertimonas flava gen. nov. sp. nov.</title>
        <authorList>
            <person name="Liu S."/>
        </authorList>
    </citation>
    <scope>NUCLEOTIDE SEQUENCE [LARGE SCALE GENOMIC DNA]</scope>
    <source>
        <strain evidence="5 6">16Sb5-5</strain>
    </source>
</reference>
<dbReference type="SUPFAM" id="SSF46689">
    <property type="entry name" value="Homeodomain-like"/>
    <property type="match status" value="1"/>
</dbReference>
<name>A0A367YUR4_9ACTN</name>
<dbReference type="InterPro" id="IPR001647">
    <property type="entry name" value="HTH_TetR"/>
</dbReference>
<dbReference type="PROSITE" id="PS50977">
    <property type="entry name" value="HTH_TETR_2"/>
    <property type="match status" value="1"/>
</dbReference>
<dbReference type="EMBL" id="QOUI01000009">
    <property type="protein sequence ID" value="RCK68762.1"/>
    <property type="molecule type" value="Genomic_DNA"/>
</dbReference>
<dbReference type="AlphaFoldDB" id="A0A367YUR4"/>
<dbReference type="Gene3D" id="1.10.357.10">
    <property type="entry name" value="Tetracycline Repressor, domain 2"/>
    <property type="match status" value="1"/>
</dbReference>
<feature type="region of interest" description="Disordered" evidence="3">
    <location>
        <begin position="1"/>
        <end position="24"/>
    </location>
</feature>
<evidence type="ECO:0000256" key="1">
    <source>
        <dbReference type="ARBA" id="ARBA00023125"/>
    </source>
</evidence>
<dbReference type="Proteomes" id="UP000252770">
    <property type="component" value="Unassembled WGS sequence"/>
</dbReference>
<dbReference type="PANTHER" id="PTHR30055">
    <property type="entry name" value="HTH-TYPE TRANSCRIPTIONAL REGULATOR RUTR"/>
    <property type="match status" value="1"/>
</dbReference>
<gene>
    <name evidence="5" type="ORF">DT076_14365</name>
</gene>
<evidence type="ECO:0000313" key="6">
    <source>
        <dbReference type="Proteomes" id="UP000252770"/>
    </source>
</evidence>